<sequence>MKRDLNCINGLYIGLVVVIFACTTIVQLDAASETKTCFQKKSPCFLKKQTCPTQCPSFSPPYGSTKACVVDCFNPICRATCRNRKPNCNGKGSACLDPRFIGGDGIVFYFHGKRNEHFALVSDVDFQVNARFIGLRPSGRTRDFTWIQSLGLIFGPNSKTFSLEATKAAKWDHQVDHLRLSFQGKEISLLKGDASVWSPPGGYIKIERTSDINSVLVTLPDIAEIWANVVPVTKKDDMIHKYGRPENDCFAHLEVQFRFLRLSQNVEGVLGRTYREDFENPAKPGVAMPIVGGEDKYRTISLLETSCTACVYSSGSESLEKMERLLLNQNNVDCTGGSSSGVGIFCKK</sequence>
<keyword evidence="1" id="KW-0472">Membrane</keyword>
<keyword evidence="1" id="KW-0812">Transmembrane</keyword>
<name>A0A6D2J6I3_9BRAS</name>
<proteinExistence type="predicted"/>
<dbReference type="Pfam" id="PF06830">
    <property type="entry name" value="Root_cap"/>
    <property type="match status" value="1"/>
</dbReference>
<dbReference type="InterPro" id="IPR009646">
    <property type="entry name" value="Root_cap"/>
</dbReference>
<dbReference type="Proteomes" id="UP000467841">
    <property type="component" value="Unassembled WGS sequence"/>
</dbReference>
<dbReference type="EMBL" id="CACVBM020001160">
    <property type="protein sequence ID" value="CAA7035573.1"/>
    <property type="molecule type" value="Genomic_DNA"/>
</dbReference>
<gene>
    <name evidence="2" type="ORF">MERR_LOCUS22808</name>
</gene>
<evidence type="ECO:0000313" key="2">
    <source>
        <dbReference type="EMBL" id="CAA7035573.1"/>
    </source>
</evidence>
<dbReference type="PROSITE" id="PS51257">
    <property type="entry name" value="PROKAR_LIPOPROTEIN"/>
    <property type="match status" value="1"/>
</dbReference>
<evidence type="ECO:0000256" key="1">
    <source>
        <dbReference type="SAM" id="Phobius"/>
    </source>
</evidence>
<dbReference type="AlphaFoldDB" id="A0A6D2J6I3"/>
<keyword evidence="1" id="KW-1133">Transmembrane helix</keyword>
<accession>A0A6D2J6I3</accession>
<comment type="caution">
    <text evidence="2">The sequence shown here is derived from an EMBL/GenBank/DDBJ whole genome shotgun (WGS) entry which is preliminary data.</text>
</comment>
<organism evidence="2 3">
    <name type="scientific">Microthlaspi erraticum</name>
    <dbReference type="NCBI Taxonomy" id="1685480"/>
    <lineage>
        <taxon>Eukaryota</taxon>
        <taxon>Viridiplantae</taxon>
        <taxon>Streptophyta</taxon>
        <taxon>Embryophyta</taxon>
        <taxon>Tracheophyta</taxon>
        <taxon>Spermatophyta</taxon>
        <taxon>Magnoliopsida</taxon>
        <taxon>eudicotyledons</taxon>
        <taxon>Gunneridae</taxon>
        <taxon>Pentapetalae</taxon>
        <taxon>rosids</taxon>
        <taxon>malvids</taxon>
        <taxon>Brassicales</taxon>
        <taxon>Brassicaceae</taxon>
        <taxon>Coluteocarpeae</taxon>
        <taxon>Microthlaspi</taxon>
    </lineage>
</organism>
<reference evidence="2" key="1">
    <citation type="submission" date="2020-01" db="EMBL/GenBank/DDBJ databases">
        <authorList>
            <person name="Mishra B."/>
        </authorList>
    </citation>
    <scope>NUCLEOTIDE SEQUENCE [LARGE SCALE GENOMIC DNA]</scope>
</reference>
<feature type="transmembrane region" description="Helical" evidence="1">
    <location>
        <begin position="7"/>
        <end position="28"/>
    </location>
</feature>
<dbReference type="OrthoDB" id="2012063at2759"/>
<dbReference type="PANTHER" id="PTHR31656">
    <property type="entry name" value="ROOT CAP DOMAIN-CONTAINING PROTEIN"/>
    <property type="match status" value="1"/>
</dbReference>
<evidence type="ECO:0000313" key="3">
    <source>
        <dbReference type="Proteomes" id="UP000467841"/>
    </source>
</evidence>
<protein>
    <submittedName>
        <fullName evidence="2">Uncharacterized protein</fullName>
    </submittedName>
</protein>
<keyword evidence="3" id="KW-1185">Reference proteome</keyword>